<gene>
    <name evidence="1" type="ORF">CURHAP_LOCUS36083</name>
    <name evidence="2" type="ORF">ORAREDHAP_LOCUS35697</name>
</gene>
<reference evidence="4" key="1">
    <citation type="journal article" date="2020" name="Genome Biol.">
        <title>Gamete binning: chromosome-level and haplotype-resolved genome assembly enabled by high-throughput single-cell sequencing of gamete genomes.</title>
        <authorList>
            <person name="Campoy J.A."/>
            <person name="Sun H."/>
            <person name="Goel M."/>
            <person name="Jiao W.-B."/>
            <person name="Folz-Donahue K."/>
            <person name="Wang N."/>
            <person name="Rubio M."/>
            <person name="Liu C."/>
            <person name="Kukat C."/>
            <person name="Ruiz D."/>
            <person name="Huettel B."/>
            <person name="Schneeberger K."/>
        </authorList>
    </citation>
    <scope>NUCLEOTIDE SEQUENCE [LARGE SCALE GENOMIC DNA]</scope>
    <source>
        <strain evidence="4">cv. Rojo Pasion</strain>
    </source>
</reference>
<keyword evidence="4" id="KW-1185">Reference proteome</keyword>
<dbReference type="EMBL" id="CAEKDK010000006">
    <property type="protein sequence ID" value="CAB4282561.1"/>
    <property type="molecule type" value="Genomic_DNA"/>
</dbReference>
<dbReference type="Proteomes" id="UP000507245">
    <property type="component" value="Unassembled WGS sequence"/>
</dbReference>
<dbReference type="EMBL" id="CAEKKB010000006">
    <property type="protein sequence ID" value="CAB4312974.1"/>
    <property type="molecule type" value="Genomic_DNA"/>
</dbReference>
<evidence type="ECO:0000313" key="3">
    <source>
        <dbReference type="Proteomes" id="UP000507222"/>
    </source>
</evidence>
<protein>
    <submittedName>
        <fullName evidence="2">Uncharacterized protein</fullName>
    </submittedName>
</protein>
<dbReference type="AlphaFoldDB" id="A0A6J5XPM0"/>
<evidence type="ECO:0000313" key="2">
    <source>
        <dbReference type="EMBL" id="CAB4312974.1"/>
    </source>
</evidence>
<proteinExistence type="predicted"/>
<sequence>MVNTTKVGILNTIRIGTFIRIRIRVNPPHVMMIRDSFYVITVTSKGTLPGTAGIGLAQLLK</sequence>
<name>A0A6J5XPM0_PRUAR</name>
<accession>A0A6J5XPM0</accession>
<organism evidence="2 4">
    <name type="scientific">Prunus armeniaca</name>
    <name type="common">Apricot</name>
    <name type="synonym">Armeniaca vulgaris</name>
    <dbReference type="NCBI Taxonomy" id="36596"/>
    <lineage>
        <taxon>Eukaryota</taxon>
        <taxon>Viridiplantae</taxon>
        <taxon>Streptophyta</taxon>
        <taxon>Embryophyta</taxon>
        <taxon>Tracheophyta</taxon>
        <taxon>Spermatophyta</taxon>
        <taxon>Magnoliopsida</taxon>
        <taxon>eudicotyledons</taxon>
        <taxon>Gunneridae</taxon>
        <taxon>Pentapetalae</taxon>
        <taxon>rosids</taxon>
        <taxon>fabids</taxon>
        <taxon>Rosales</taxon>
        <taxon>Rosaceae</taxon>
        <taxon>Amygdaloideae</taxon>
        <taxon>Amygdaleae</taxon>
        <taxon>Prunus</taxon>
    </lineage>
</organism>
<evidence type="ECO:0000313" key="1">
    <source>
        <dbReference type="EMBL" id="CAB4282561.1"/>
    </source>
</evidence>
<evidence type="ECO:0000313" key="4">
    <source>
        <dbReference type="Proteomes" id="UP000507245"/>
    </source>
</evidence>
<dbReference type="Proteomes" id="UP000507222">
    <property type="component" value="Unassembled WGS sequence"/>
</dbReference>
<reference evidence="2 3" key="2">
    <citation type="submission" date="2020-05" db="EMBL/GenBank/DDBJ databases">
        <authorList>
            <person name="Campoy J."/>
            <person name="Schneeberger K."/>
            <person name="Spophaly S."/>
        </authorList>
    </citation>
    <scope>NUCLEOTIDE SEQUENCE [LARGE SCALE GENOMIC DNA]</scope>
    <source>
        <strain evidence="2">PruArmRojPasFocal</strain>
    </source>
</reference>